<dbReference type="Proteomes" id="UP000054302">
    <property type="component" value="Unassembled WGS sequence"/>
</dbReference>
<dbReference type="RefSeq" id="XP_016226071.1">
    <property type="nucleotide sequence ID" value="XM_016366553.1"/>
</dbReference>
<feature type="region of interest" description="Disordered" evidence="1">
    <location>
        <begin position="49"/>
        <end position="72"/>
    </location>
</feature>
<evidence type="ECO:0000256" key="1">
    <source>
        <dbReference type="SAM" id="MobiDB-lite"/>
    </source>
</evidence>
<name>A0A0D1ZIY0_EXOME</name>
<organism evidence="3 4">
    <name type="scientific">Exophiala mesophila</name>
    <name type="common">Black yeast-like fungus</name>
    <dbReference type="NCBI Taxonomy" id="212818"/>
    <lineage>
        <taxon>Eukaryota</taxon>
        <taxon>Fungi</taxon>
        <taxon>Dikarya</taxon>
        <taxon>Ascomycota</taxon>
        <taxon>Pezizomycotina</taxon>
        <taxon>Eurotiomycetes</taxon>
        <taxon>Chaetothyriomycetidae</taxon>
        <taxon>Chaetothyriales</taxon>
        <taxon>Herpotrichiellaceae</taxon>
        <taxon>Exophiala</taxon>
    </lineage>
</organism>
<feature type="signal peptide" evidence="2">
    <location>
        <begin position="1"/>
        <end position="20"/>
    </location>
</feature>
<feature type="compositionally biased region" description="Low complexity" evidence="1">
    <location>
        <begin position="54"/>
        <end position="68"/>
    </location>
</feature>
<evidence type="ECO:0000313" key="4">
    <source>
        <dbReference type="Proteomes" id="UP000054302"/>
    </source>
</evidence>
<evidence type="ECO:0008006" key="5">
    <source>
        <dbReference type="Google" id="ProtNLM"/>
    </source>
</evidence>
<reference evidence="3 4" key="1">
    <citation type="submission" date="2015-01" db="EMBL/GenBank/DDBJ databases">
        <title>The Genome Sequence of Exophiala mesophila CBS40295.</title>
        <authorList>
            <consortium name="The Broad Institute Genomics Platform"/>
            <person name="Cuomo C."/>
            <person name="de Hoog S."/>
            <person name="Gorbushina A."/>
            <person name="Stielow B."/>
            <person name="Teixiera M."/>
            <person name="Abouelleil A."/>
            <person name="Chapman S.B."/>
            <person name="Priest M."/>
            <person name="Young S.K."/>
            <person name="Wortman J."/>
            <person name="Nusbaum C."/>
            <person name="Birren B."/>
        </authorList>
    </citation>
    <scope>NUCLEOTIDE SEQUENCE [LARGE SCALE GENOMIC DNA]</scope>
    <source>
        <strain evidence="3 4">CBS 40295</strain>
    </source>
</reference>
<sequence>MRFLLICFLATILPAISVLGQRGGRGGGRGGFNRPGGNFPNTFVTAARPAPTQGAGANPAAAPNNAPAGGAGGGGAGAVQASLIPPFGITAGVRSSDGTANCVGDNNVNIPCDCPPPLNTFVNAVADSVARGAGFPSGNSAADQLARLQTCIVTLQNFRGGPGSGVGCPIVSTTWRGLQTRLQSEI</sequence>
<keyword evidence="2" id="KW-0732">Signal</keyword>
<accession>A0A0D1ZIY0</accession>
<dbReference type="AlphaFoldDB" id="A0A0D1ZIY0"/>
<keyword evidence="4" id="KW-1185">Reference proteome</keyword>
<feature type="chain" id="PRO_5002247894" description="Hydrophobin" evidence="2">
    <location>
        <begin position="21"/>
        <end position="186"/>
    </location>
</feature>
<proteinExistence type="predicted"/>
<dbReference type="GeneID" id="27320105"/>
<dbReference type="OrthoDB" id="2140240at2759"/>
<evidence type="ECO:0000313" key="3">
    <source>
        <dbReference type="EMBL" id="KIV94497.1"/>
    </source>
</evidence>
<gene>
    <name evidence="3" type="ORF">PV10_02260</name>
</gene>
<dbReference type="HOGENOM" id="CLU_1390247_0_0_1"/>
<evidence type="ECO:0000256" key="2">
    <source>
        <dbReference type="SAM" id="SignalP"/>
    </source>
</evidence>
<dbReference type="OMA" id="QTCIVTL"/>
<dbReference type="EMBL" id="KN847521">
    <property type="protein sequence ID" value="KIV94497.1"/>
    <property type="molecule type" value="Genomic_DNA"/>
</dbReference>
<protein>
    <recommendedName>
        <fullName evidence="5">Hydrophobin</fullName>
    </recommendedName>
</protein>
<dbReference type="VEuPathDB" id="FungiDB:PV10_02260"/>